<evidence type="ECO:0000256" key="12">
    <source>
        <dbReference type="SAM" id="SignalP"/>
    </source>
</evidence>
<proteinExistence type="inferred from homology"/>
<dbReference type="GO" id="GO:0012505">
    <property type="term" value="C:endomembrane system"/>
    <property type="evidence" value="ECO:0007669"/>
    <property type="project" value="UniProtKB-SubCell"/>
</dbReference>
<dbReference type="Pfam" id="PF02298">
    <property type="entry name" value="Cu_bind_like"/>
    <property type="match status" value="1"/>
</dbReference>
<comment type="subcellular location">
    <subcellularLocation>
        <location evidence="9">Endomembrane system</location>
        <topology evidence="9">Lipid-anchor</topology>
    </subcellularLocation>
    <subcellularLocation>
        <location evidence="1">Membrane</location>
        <topology evidence="1">Lipid-anchor</topology>
        <topology evidence="1">GPI-anchor</topology>
    </subcellularLocation>
</comment>
<evidence type="ECO:0000256" key="8">
    <source>
        <dbReference type="ARBA" id="ARBA00035011"/>
    </source>
</evidence>
<dbReference type="OMA" id="TVHFKYK"/>
<dbReference type="InterPro" id="IPR003245">
    <property type="entry name" value="Phytocyanin_dom"/>
</dbReference>
<dbReference type="SUPFAM" id="SSF49503">
    <property type="entry name" value="Cupredoxins"/>
    <property type="match status" value="1"/>
</dbReference>
<feature type="compositionally biased region" description="Polar residues" evidence="10">
    <location>
        <begin position="137"/>
        <end position="148"/>
    </location>
</feature>
<dbReference type="PANTHER" id="PTHR33021:SF289">
    <property type="entry name" value="EARLY NODULIN-LIKE PROTEIN 5-RELATED"/>
    <property type="match status" value="1"/>
</dbReference>
<organism evidence="13 14">
    <name type="scientific">Nelumbo nucifera</name>
    <name type="common">Sacred lotus</name>
    <dbReference type="NCBI Taxonomy" id="4432"/>
    <lineage>
        <taxon>Eukaryota</taxon>
        <taxon>Viridiplantae</taxon>
        <taxon>Streptophyta</taxon>
        <taxon>Embryophyta</taxon>
        <taxon>Tracheophyta</taxon>
        <taxon>Spermatophyta</taxon>
        <taxon>Magnoliopsida</taxon>
        <taxon>Proteales</taxon>
        <taxon>Nelumbonaceae</taxon>
        <taxon>Nelumbo</taxon>
    </lineage>
</organism>
<dbReference type="FunCoup" id="A0A1U8AB25">
    <property type="interactions" value="54"/>
</dbReference>
<feature type="signal peptide" evidence="12">
    <location>
        <begin position="1"/>
        <end position="24"/>
    </location>
</feature>
<dbReference type="OrthoDB" id="959565at2759"/>
<evidence type="ECO:0000256" key="11">
    <source>
        <dbReference type="SAM" id="Phobius"/>
    </source>
</evidence>
<keyword evidence="5" id="KW-1015">Disulfide bond</keyword>
<dbReference type="InterPro" id="IPR039391">
    <property type="entry name" value="Phytocyanin-like"/>
</dbReference>
<keyword evidence="6" id="KW-0325">Glycoprotein</keyword>
<gene>
    <name evidence="14" type="primary">LOC104601011</name>
</gene>
<keyword evidence="11" id="KW-1133">Transmembrane helix</keyword>
<dbReference type="RefSeq" id="XP_010262498.1">
    <property type="nucleotide sequence ID" value="XM_010264196.2"/>
</dbReference>
<dbReference type="AlphaFoldDB" id="A0A1U8AB25"/>
<dbReference type="Proteomes" id="UP000189703">
    <property type="component" value="Unplaced"/>
</dbReference>
<dbReference type="InterPro" id="IPR041846">
    <property type="entry name" value="ENL_dom"/>
</dbReference>
<dbReference type="InterPro" id="IPR008972">
    <property type="entry name" value="Cupredoxin"/>
</dbReference>
<reference evidence="14" key="1">
    <citation type="submission" date="2025-08" db="UniProtKB">
        <authorList>
            <consortium name="RefSeq"/>
        </authorList>
    </citation>
    <scope>IDENTIFICATION</scope>
</reference>
<evidence type="ECO:0000256" key="1">
    <source>
        <dbReference type="ARBA" id="ARBA00004589"/>
    </source>
</evidence>
<name>A0A1U8AB25_NELNU</name>
<dbReference type="PROSITE" id="PS51485">
    <property type="entry name" value="PHYTOCYANIN"/>
    <property type="match status" value="1"/>
</dbReference>
<accession>A0A1U8AB25</accession>
<evidence type="ECO:0000256" key="9">
    <source>
        <dbReference type="ARBA" id="ARBA00037868"/>
    </source>
</evidence>
<dbReference type="GeneID" id="104601011"/>
<feature type="transmembrane region" description="Helical" evidence="11">
    <location>
        <begin position="152"/>
        <end position="175"/>
    </location>
</feature>
<dbReference type="PANTHER" id="PTHR33021">
    <property type="entry name" value="BLUE COPPER PROTEIN"/>
    <property type="match status" value="1"/>
</dbReference>
<feature type="chain" id="PRO_5043545605" evidence="12">
    <location>
        <begin position="25"/>
        <end position="176"/>
    </location>
</feature>
<sequence length="176" mass="19574">MGSYKILLFLVLFPCSDLFLSVNSIEFEVGDDKGWEVPPSKNQQMYNEWASQNRFQVDDTVRFKYKKDSVMVVSESDYDKCHSTQPMFFSNNGDTTFTLNRSGLFYFISGVVGHCEKGQKMIIKVLQETANSPPPSVQNGTTNSSPTESGAAAMRTGVSASTLVLFIMSVIGFIFV</sequence>
<keyword evidence="7" id="KW-0449">Lipoprotein</keyword>
<keyword evidence="2" id="KW-0336">GPI-anchor</keyword>
<evidence type="ECO:0000256" key="5">
    <source>
        <dbReference type="ARBA" id="ARBA00023157"/>
    </source>
</evidence>
<evidence type="ECO:0000256" key="10">
    <source>
        <dbReference type="SAM" id="MobiDB-lite"/>
    </source>
</evidence>
<keyword evidence="4 11" id="KW-0472">Membrane</keyword>
<feature type="region of interest" description="Disordered" evidence="10">
    <location>
        <begin position="131"/>
        <end position="150"/>
    </location>
</feature>
<dbReference type="STRING" id="4432.A0A1U8AB25"/>
<evidence type="ECO:0000256" key="2">
    <source>
        <dbReference type="ARBA" id="ARBA00022622"/>
    </source>
</evidence>
<evidence type="ECO:0000313" key="13">
    <source>
        <dbReference type="Proteomes" id="UP000189703"/>
    </source>
</evidence>
<dbReference type="KEGG" id="nnu:104601011"/>
<keyword evidence="13" id="KW-1185">Reference proteome</keyword>
<dbReference type="GO" id="GO:0005886">
    <property type="term" value="C:plasma membrane"/>
    <property type="evidence" value="ECO:0000318"/>
    <property type="project" value="GO_Central"/>
</dbReference>
<evidence type="ECO:0000256" key="7">
    <source>
        <dbReference type="ARBA" id="ARBA00023288"/>
    </source>
</evidence>
<evidence type="ECO:0000256" key="3">
    <source>
        <dbReference type="ARBA" id="ARBA00022729"/>
    </source>
</evidence>
<evidence type="ECO:0000256" key="6">
    <source>
        <dbReference type="ARBA" id="ARBA00023180"/>
    </source>
</evidence>
<keyword evidence="3 12" id="KW-0732">Signal</keyword>
<dbReference type="CDD" id="cd11019">
    <property type="entry name" value="OsENODL1_like"/>
    <property type="match status" value="1"/>
</dbReference>
<keyword evidence="11" id="KW-0812">Transmembrane</keyword>
<dbReference type="GO" id="GO:0098552">
    <property type="term" value="C:side of membrane"/>
    <property type="evidence" value="ECO:0007669"/>
    <property type="project" value="UniProtKB-KW"/>
</dbReference>
<comment type="similarity">
    <text evidence="8">Belongs to the early nodulin-like (ENODL) family.</text>
</comment>
<evidence type="ECO:0000256" key="4">
    <source>
        <dbReference type="ARBA" id="ARBA00023136"/>
    </source>
</evidence>
<dbReference type="GO" id="GO:0009055">
    <property type="term" value="F:electron transfer activity"/>
    <property type="evidence" value="ECO:0007669"/>
    <property type="project" value="InterPro"/>
</dbReference>
<evidence type="ECO:0000313" key="14">
    <source>
        <dbReference type="RefSeq" id="XP_010262498.1"/>
    </source>
</evidence>
<dbReference type="Gene3D" id="2.60.40.420">
    <property type="entry name" value="Cupredoxins - blue copper proteins"/>
    <property type="match status" value="1"/>
</dbReference>
<dbReference type="FunFam" id="2.60.40.420:FF:000010">
    <property type="entry name" value="Early nodulin-like protein 1"/>
    <property type="match status" value="1"/>
</dbReference>
<protein>
    <submittedName>
        <fullName evidence="14">Mavicyanin-like</fullName>
    </submittedName>
</protein>
<dbReference type="eggNOG" id="ENOG502S114">
    <property type="taxonomic scope" value="Eukaryota"/>
</dbReference>